<reference evidence="3 4" key="1">
    <citation type="submission" date="2014-05" db="EMBL/GenBank/DDBJ databases">
        <title>Draft Genome Sequence of Nitratireductor basaltis Strain UMTGB225, A Marine Bacterium Isolated from Green Barrel Tunicate.</title>
        <authorList>
            <person name="Gan H.Y."/>
        </authorList>
    </citation>
    <scope>NUCLEOTIDE SEQUENCE [LARGE SCALE GENOMIC DNA]</scope>
    <source>
        <strain evidence="3 4">UMTGB225</strain>
    </source>
</reference>
<dbReference type="PANTHER" id="PTHR42928:SF3">
    <property type="entry name" value="UPF0065 PROTEIN YFLP"/>
    <property type="match status" value="1"/>
</dbReference>
<dbReference type="SUPFAM" id="SSF53850">
    <property type="entry name" value="Periplasmic binding protein-like II"/>
    <property type="match status" value="1"/>
</dbReference>
<comment type="similarity">
    <text evidence="1">Belongs to the UPF0065 (bug) family.</text>
</comment>
<dbReference type="Proteomes" id="UP000053675">
    <property type="component" value="Unassembled WGS sequence"/>
</dbReference>
<evidence type="ECO:0000313" key="4">
    <source>
        <dbReference type="Proteomes" id="UP000053675"/>
    </source>
</evidence>
<dbReference type="RefSeq" id="WP_036486940.1">
    <property type="nucleotide sequence ID" value="NZ_JMQM01000003.1"/>
</dbReference>
<keyword evidence="2" id="KW-0732">Signal</keyword>
<dbReference type="eggNOG" id="COG3181">
    <property type="taxonomic scope" value="Bacteria"/>
</dbReference>
<dbReference type="InterPro" id="IPR005064">
    <property type="entry name" value="BUG"/>
</dbReference>
<dbReference type="PANTHER" id="PTHR42928">
    <property type="entry name" value="TRICARBOXYLATE-BINDING PROTEIN"/>
    <property type="match status" value="1"/>
</dbReference>
<comment type="caution">
    <text evidence="3">The sequence shown here is derived from an EMBL/GenBank/DDBJ whole genome shotgun (WGS) entry which is preliminary data.</text>
</comment>
<accession>A0A084U5I8</accession>
<feature type="chain" id="PRO_5001782851" evidence="2">
    <location>
        <begin position="23"/>
        <end position="317"/>
    </location>
</feature>
<dbReference type="EMBL" id="JMQM01000003">
    <property type="protein sequence ID" value="KFB08224.1"/>
    <property type="molecule type" value="Genomic_DNA"/>
</dbReference>
<dbReference type="Pfam" id="PF03401">
    <property type="entry name" value="TctC"/>
    <property type="match status" value="1"/>
</dbReference>
<evidence type="ECO:0000256" key="1">
    <source>
        <dbReference type="ARBA" id="ARBA00006987"/>
    </source>
</evidence>
<dbReference type="STRING" id="472175.EL18_03434"/>
<dbReference type="OrthoDB" id="8443386at2"/>
<keyword evidence="4" id="KW-1185">Reference proteome</keyword>
<organism evidence="3 4">
    <name type="scientific">Nitratireductor basaltis</name>
    <dbReference type="NCBI Taxonomy" id="472175"/>
    <lineage>
        <taxon>Bacteria</taxon>
        <taxon>Pseudomonadati</taxon>
        <taxon>Pseudomonadota</taxon>
        <taxon>Alphaproteobacteria</taxon>
        <taxon>Hyphomicrobiales</taxon>
        <taxon>Phyllobacteriaceae</taxon>
        <taxon>Nitratireductor</taxon>
    </lineage>
</organism>
<dbReference type="PATRIC" id="fig|472175.3.peg.3433"/>
<dbReference type="AlphaFoldDB" id="A0A084U5I8"/>
<protein>
    <submittedName>
        <fullName evidence="3">Uncharacterized protein</fullName>
    </submittedName>
</protein>
<proteinExistence type="inferred from homology"/>
<dbReference type="Gene3D" id="3.40.190.10">
    <property type="entry name" value="Periplasmic binding protein-like II"/>
    <property type="match status" value="1"/>
</dbReference>
<evidence type="ECO:0000256" key="2">
    <source>
        <dbReference type="SAM" id="SignalP"/>
    </source>
</evidence>
<gene>
    <name evidence="3" type="ORF">EL18_03434</name>
</gene>
<feature type="signal peptide" evidence="2">
    <location>
        <begin position="1"/>
        <end position="22"/>
    </location>
</feature>
<sequence length="317" mass="33478">MKQMFKAAVAVAAVVAAMPAMAQDEYPNKTVEVITHAGAGGGTDVTTRMMMIRGRRLLGQDMVVVNKSGGAGVVAMNYFKDNIDNDHMLMTFTSGHAIQIAAGKTGLTMDEMRPIARGTDDPQIFMTRCDSEYNSPQKLVDAMKDNAIKFGTANLGDIDQISTYVFAKEAGLTQPTIVPFSGGGEVATQLVAGSVDVGVLNLAEAAAQIEAGDICPQIILAEEGMSVIPDAVTSYSLEIPVSFSTIRGFVAPATITDEQAAILEEKLVEAMNHSVYQGYLTSVGLDGKSVVGSEAWGKQMSNMVKAMGPALEELGLK</sequence>
<dbReference type="Gene3D" id="3.40.190.150">
    <property type="entry name" value="Bordetella uptake gene, domain 1"/>
    <property type="match status" value="1"/>
</dbReference>
<dbReference type="InterPro" id="IPR042100">
    <property type="entry name" value="Bug_dom1"/>
</dbReference>
<evidence type="ECO:0000313" key="3">
    <source>
        <dbReference type="EMBL" id="KFB08224.1"/>
    </source>
</evidence>
<name>A0A084U5I8_9HYPH</name>
<dbReference type="PIRSF" id="PIRSF017082">
    <property type="entry name" value="YflP"/>
    <property type="match status" value="1"/>
</dbReference>